<dbReference type="Pfam" id="PF04218">
    <property type="entry name" value="CENP-B_N"/>
    <property type="match status" value="1"/>
</dbReference>
<protein>
    <recommendedName>
        <fullName evidence="4">Ig-like domain-containing protein</fullName>
    </recommendedName>
</protein>
<proteinExistence type="predicted"/>
<dbReference type="InterPro" id="IPR007889">
    <property type="entry name" value="HTH_Psq"/>
</dbReference>
<keyword evidence="3" id="KW-0539">Nucleus</keyword>
<dbReference type="Pfam" id="PF03221">
    <property type="entry name" value="HTH_Tnp_Tc5"/>
    <property type="match status" value="1"/>
</dbReference>
<evidence type="ECO:0000313" key="6">
    <source>
        <dbReference type="Proteomes" id="UP001159363"/>
    </source>
</evidence>
<evidence type="ECO:0000259" key="4">
    <source>
        <dbReference type="PROSITE" id="PS50835"/>
    </source>
</evidence>
<reference evidence="5 6" key="1">
    <citation type="submission" date="2023-02" db="EMBL/GenBank/DDBJ databases">
        <title>LHISI_Scaffold_Assembly.</title>
        <authorList>
            <person name="Stuart O.P."/>
            <person name="Cleave R."/>
            <person name="Magrath M.J.L."/>
            <person name="Mikheyev A.S."/>
        </authorList>
    </citation>
    <scope>NUCLEOTIDE SEQUENCE [LARGE SCALE GENOMIC DNA]</scope>
    <source>
        <strain evidence="5">Daus_M_001</strain>
        <tissue evidence="5">Leg muscle</tissue>
    </source>
</reference>
<dbReference type="PROSITE" id="PS50835">
    <property type="entry name" value="IG_LIKE"/>
    <property type="match status" value="1"/>
</dbReference>
<dbReference type="InterPro" id="IPR004875">
    <property type="entry name" value="DDE_SF_endonuclease_dom"/>
</dbReference>
<keyword evidence="2" id="KW-0238">DNA-binding</keyword>
<dbReference type="Gene3D" id="1.10.10.60">
    <property type="entry name" value="Homeodomain-like"/>
    <property type="match status" value="2"/>
</dbReference>
<dbReference type="PANTHER" id="PTHR19303:SF73">
    <property type="entry name" value="PROTEIN PDC2"/>
    <property type="match status" value="1"/>
</dbReference>
<dbReference type="Proteomes" id="UP001159363">
    <property type="component" value="Chromosome 2"/>
</dbReference>
<keyword evidence="6" id="KW-1185">Reference proteome</keyword>
<dbReference type="InterPro" id="IPR009057">
    <property type="entry name" value="Homeodomain-like_sf"/>
</dbReference>
<dbReference type="SUPFAM" id="SSF46689">
    <property type="entry name" value="Homeodomain-like"/>
    <property type="match status" value="1"/>
</dbReference>
<evidence type="ECO:0000256" key="1">
    <source>
        <dbReference type="ARBA" id="ARBA00004123"/>
    </source>
</evidence>
<organism evidence="5 6">
    <name type="scientific">Dryococelus australis</name>
    <dbReference type="NCBI Taxonomy" id="614101"/>
    <lineage>
        <taxon>Eukaryota</taxon>
        <taxon>Metazoa</taxon>
        <taxon>Ecdysozoa</taxon>
        <taxon>Arthropoda</taxon>
        <taxon>Hexapoda</taxon>
        <taxon>Insecta</taxon>
        <taxon>Pterygota</taxon>
        <taxon>Neoptera</taxon>
        <taxon>Polyneoptera</taxon>
        <taxon>Phasmatodea</taxon>
        <taxon>Verophasmatodea</taxon>
        <taxon>Anareolatae</taxon>
        <taxon>Phasmatidae</taxon>
        <taxon>Eurycanthinae</taxon>
        <taxon>Dryococelus</taxon>
    </lineage>
</organism>
<name>A0ABQ9I566_9NEOP</name>
<feature type="domain" description="Ig-like" evidence="4">
    <location>
        <begin position="37"/>
        <end position="83"/>
    </location>
</feature>
<dbReference type="PANTHER" id="PTHR19303">
    <property type="entry name" value="TRANSPOSON"/>
    <property type="match status" value="1"/>
</dbReference>
<gene>
    <name evidence="5" type="ORF">PR048_003958</name>
</gene>
<comment type="caution">
    <text evidence="5">The sequence shown here is derived from an EMBL/GenBank/DDBJ whole genome shotgun (WGS) entry which is preliminary data.</text>
</comment>
<sequence>MSGKRDSLSLMKKYEIITEVDKQKTPKVEIARQHGIPKLTLFPILKMREEIVHTVQKEGCNVQLKNLQCTTHGDLEEALLEWFGQVRSQHLPANGPMVQKKADELALRLERPQLLPASRLVQCRRAGDVLYLMSERTLAVKGDVCKGTKRSKECLTVLCCKMDGSDKMKPSKAWMTSAVFTRWFCCFGAKMGAANRKVVLFVDNCSPHSELDNLRNIELPNNTTSMLQPLDQGIIQQAKLKFKEMHEESTKRLPSTCFSLQPAPKTPPVDAEPQHSLSTLPQSAHLTVTRPCDEETSQQFAPNSTFEEFVTADDDIAVWGTVDNADDVMSRGSRSRVVKKNLLMFPRRETYSRPGMSMPQC</sequence>
<evidence type="ECO:0000313" key="5">
    <source>
        <dbReference type="EMBL" id="KAJ8891430.1"/>
    </source>
</evidence>
<dbReference type="InterPro" id="IPR007110">
    <property type="entry name" value="Ig-like_dom"/>
</dbReference>
<dbReference type="EMBL" id="JARBHB010000002">
    <property type="protein sequence ID" value="KAJ8891430.1"/>
    <property type="molecule type" value="Genomic_DNA"/>
</dbReference>
<comment type="subcellular location">
    <subcellularLocation>
        <location evidence="1">Nucleus</location>
    </subcellularLocation>
</comment>
<dbReference type="InterPro" id="IPR050863">
    <property type="entry name" value="CenT-Element_Derived"/>
</dbReference>
<evidence type="ECO:0000256" key="2">
    <source>
        <dbReference type="ARBA" id="ARBA00023125"/>
    </source>
</evidence>
<evidence type="ECO:0000256" key="3">
    <source>
        <dbReference type="ARBA" id="ARBA00023242"/>
    </source>
</evidence>
<dbReference type="InterPro" id="IPR006600">
    <property type="entry name" value="HTH_CenpB_DNA-bd_dom"/>
</dbReference>
<dbReference type="Pfam" id="PF03184">
    <property type="entry name" value="DDE_1"/>
    <property type="match status" value="1"/>
</dbReference>
<accession>A0ABQ9I566</accession>